<dbReference type="InterPro" id="IPR036439">
    <property type="entry name" value="Dockerin_dom_sf"/>
</dbReference>
<evidence type="ECO:0000259" key="1">
    <source>
        <dbReference type="PROSITE" id="PS50222"/>
    </source>
</evidence>
<dbReference type="SUPFAM" id="SSF63446">
    <property type="entry name" value="Type I dockerin domain"/>
    <property type="match status" value="1"/>
</dbReference>
<name>B8GE65_METPE</name>
<gene>
    <name evidence="2" type="ordered locus">Mpal_2277</name>
</gene>
<dbReference type="PROSITE" id="PS00018">
    <property type="entry name" value="EF_HAND_1"/>
    <property type="match status" value="1"/>
</dbReference>
<protein>
    <recommendedName>
        <fullName evidence="1">EF-hand domain-containing protein</fullName>
    </recommendedName>
</protein>
<dbReference type="GO" id="GO:0000272">
    <property type="term" value="P:polysaccharide catabolic process"/>
    <property type="evidence" value="ECO:0007669"/>
    <property type="project" value="InterPro"/>
</dbReference>
<dbReference type="HOGENOM" id="CLU_046986_0_0_2"/>
<dbReference type="eggNOG" id="arCOG03611">
    <property type="taxonomic scope" value="Archaea"/>
</dbReference>
<dbReference type="InterPro" id="IPR018247">
    <property type="entry name" value="EF_Hand_1_Ca_BS"/>
</dbReference>
<reference evidence="2 3" key="1">
    <citation type="journal article" date="2015" name="Genome Announc.">
        <title>Complete Genome Sequence of Methanosphaerula palustris E1-9CT, a Hydrogenotrophic Methanogen Isolated from a Minerotrophic Fen Peatland.</title>
        <authorList>
            <person name="Cadillo-Quiroz H."/>
            <person name="Browne P."/>
            <person name="Kyrpides N."/>
            <person name="Woyke T."/>
            <person name="Goodwin L."/>
            <person name="Detter C."/>
            <person name="Yavitt J.B."/>
            <person name="Zinder S.H."/>
        </authorList>
    </citation>
    <scope>NUCLEOTIDE SEQUENCE [LARGE SCALE GENOMIC DNA]</scope>
    <source>
        <strain evidence="3">ATCC BAA-1556 / DSM 19958 / E1-9c</strain>
    </source>
</reference>
<sequence length="389" mass="42025" precursor="true">MIRLTVLNGLLAGLLLIATATAAPVIEGCPIFPPDNVWNTRIDTLPTDAYSAAYISTIGSSRPVHPDFGSGTWEGGPIGIPYVVVNGSQPAVPVSFYYPDESDPGPYPVPSTAPVEGGSEATGDRHVLVIDRDNHQLYELYDAHLQSDRSWDCGSGAVFDLNCSALRPVGWTSADAAGLPILPGLVRYDEVADGAITHAIRFTAPQTRGAYIWPARHEASSLTGSQYPPLGQRFRLKADYDISGFSPEVQVILTALKEYGMILADNGSSWYLSGAPDERWNNDLLHELQQVKGSAFEAVDESSLMISPDSAAARQRPLLIPGGKMIPSDPDLDGRYEDLDGSGVADFSDVVLFFNQMDWIGEDEPAGLFDFNGDGRVDFDDVIRVFGML</sequence>
<accession>B8GE65</accession>
<evidence type="ECO:0000313" key="2">
    <source>
        <dbReference type="EMBL" id="ACL17566.1"/>
    </source>
</evidence>
<dbReference type="EMBL" id="CP001338">
    <property type="protein sequence ID" value="ACL17566.1"/>
    <property type="molecule type" value="Genomic_DNA"/>
</dbReference>
<dbReference type="KEGG" id="mpl:Mpal_2277"/>
<dbReference type="PROSITE" id="PS50222">
    <property type="entry name" value="EF_HAND_2"/>
    <property type="match status" value="1"/>
</dbReference>
<dbReference type="AlphaFoldDB" id="B8GE65"/>
<dbReference type="Proteomes" id="UP000002457">
    <property type="component" value="Chromosome"/>
</dbReference>
<dbReference type="InterPro" id="IPR002048">
    <property type="entry name" value="EF_hand_dom"/>
</dbReference>
<dbReference type="STRING" id="521011.Mpal_2277"/>
<dbReference type="GO" id="GO:0005509">
    <property type="term" value="F:calcium ion binding"/>
    <property type="evidence" value="ECO:0007669"/>
    <property type="project" value="InterPro"/>
</dbReference>
<evidence type="ECO:0000313" key="3">
    <source>
        <dbReference type="Proteomes" id="UP000002457"/>
    </source>
</evidence>
<keyword evidence="3" id="KW-1185">Reference proteome</keyword>
<organism evidence="2 3">
    <name type="scientific">Methanosphaerula palustris (strain ATCC BAA-1556 / DSM 19958 / E1-9c)</name>
    <dbReference type="NCBI Taxonomy" id="521011"/>
    <lineage>
        <taxon>Archaea</taxon>
        <taxon>Methanobacteriati</taxon>
        <taxon>Methanobacteriota</taxon>
        <taxon>Stenosarchaea group</taxon>
        <taxon>Methanomicrobia</taxon>
        <taxon>Methanomicrobiales</taxon>
        <taxon>Methanoregulaceae</taxon>
        <taxon>Methanosphaerula</taxon>
    </lineage>
</organism>
<feature type="domain" description="EF-hand" evidence="1">
    <location>
        <begin position="368"/>
        <end position="389"/>
    </location>
</feature>
<proteinExistence type="predicted"/>